<gene>
    <name evidence="1" type="ordered locus">MmarC6_1365</name>
</gene>
<proteinExistence type="predicted"/>
<sequence>MGFFIVNQNNKNFKEEFHGKFIWARAYDNIFHHESLKEVNKNDIIFSKVSGKLKSVNIALNSYYISKNPFLNHKYPDVDGYRVELNYYLVNENINFKELFDEIKEMLPEKYSPINKLGNGHQGYLFKIGDKFGNYLLKKAKMEEIENL</sequence>
<reference evidence="1" key="1">
    <citation type="submission" date="2007-10" db="EMBL/GenBank/DDBJ databases">
        <title>Complete sequence of Methanococcus maripaludis C6.</title>
        <authorList>
            <consortium name="US DOE Joint Genome Institute"/>
            <person name="Copeland A."/>
            <person name="Lucas S."/>
            <person name="Lapidus A."/>
            <person name="Barry K."/>
            <person name="Glavina del Rio T."/>
            <person name="Dalin E."/>
            <person name="Tice H."/>
            <person name="Pitluck S."/>
            <person name="Clum A."/>
            <person name="Schmutz J."/>
            <person name="Larimer F."/>
            <person name="Land M."/>
            <person name="Hauser L."/>
            <person name="Kyrpides N."/>
            <person name="Mikhailova N."/>
            <person name="Sieprawska-Lupa M."/>
            <person name="Whitman W.B."/>
            <person name="Richardson P."/>
        </authorList>
    </citation>
    <scope>NUCLEOTIDE SEQUENCE [LARGE SCALE GENOMIC DNA]</scope>
    <source>
        <strain evidence="1">C6</strain>
    </source>
</reference>
<dbReference type="STRING" id="444158.MmarC6_1365"/>
<protein>
    <submittedName>
        <fullName evidence="1">Uncharacterized protein</fullName>
    </submittedName>
</protein>
<dbReference type="KEGG" id="mmx:MmarC6_1365"/>
<accession>A9AA05</accession>
<dbReference type="HOGENOM" id="CLU_1754717_0_0_2"/>
<organism evidence="1">
    <name type="scientific">Methanococcus maripaludis (strain C6 / ATCC BAA-1332)</name>
    <dbReference type="NCBI Taxonomy" id="444158"/>
    <lineage>
        <taxon>Archaea</taxon>
        <taxon>Methanobacteriati</taxon>
        <taxon>Methanobacteriota</taxon>
        <taxon>Methanomada group</taxon>
        <taxon>Methanococci</taxon>
        <taxon>Methanococcales</taxon>
        <taxon>Methanococcaceae</taxon>
        <taxon>Methanococcus</taxon>
    </lineage>
</organism>
<evidence type="ECO:0000313" key="1">
    <source>
        <dbReference type="EMBL" id="ABX02178.1"/>
    </source>
</evidence>
<name>A9AA05_METM6</name>
<dbReference type="EMBL" id="CP000867">
    <property type="protein sequence ID" value="ABX02178.1"/>
    <property type="molecule type" value="Genomic_DNA"/>
</dbReference>
<dbReference type="AlphaFoldDB" id="A9AA05"/>